<keyword evidence="1" id="KW-0732">Signal</keyword>
<gene>
    <name evidence="2" type="ORF">ACFSCX_17930</name>
</gene>
<feature type="signal peptide" evidence="1">
    <location>
        <begin position="1"/>
        <end position="17"/>
    </location>
</feature>
<evidence type="ECO:0000256" key="1">
    <source>
        <dbReference type="SAM" id="SignalP"/>
    </source>
</evidence>
<evidence type="ECO:0000313" key="2">
    <source>
        <dbReference type="EMBL" id="MFD1738407.1"/>
    </source>
</evidence>
<keyword evidence="3" id="KW-1185">Reference proteome</keyword>
<organism evidence="2 3">
    <name type="scientific">Bacillus salitolerans</name>
    <dbReference type="NCBI Taxonomy" id="1437434"/>
    <lineage>
        <taxon>Bacteria</taxon>
        <taxon>Bacillati</taxon>
        <taxon>Bacillota</taxon>
        <taxon>Bacilli</taxon>
        <taxon>Bacillales</taxon>
        <taxon>Bacillaceae</taxon>
        <taxon>Bacillus</taxon>
    </lineage>
</organism>
<comment type="caution">
    <text evidence="2">The sequence shown here is derived from an EMBL/GenBank/DDBJ whole genome shotgun (WGS) entry which is preliminary data.</text>
</comment>
<evidence type="ECO:0008006" key="4">
    <source>
        <dbReference type="Google" id="ProtNLM"/>
    </source>
</evidence>
<feature type="chain" id="PRO_5046991109" description="DUF4367 domain-containing protein" evidence="1">
    <location>
        <begin position="18"/>
        <end position="176"/>
    </location>
</feature>
<proteinExistence type="predicted"/>
<protein>
    <recommendedName>
        <fullName evidence="4">DUF4367 domain-containing protein</fullName>
    </recommendedName>
</protein>
<reference evidence="3" key="1">
    <citation type="journal article" date="2019" name="Int. J. Syst. Evol. Microbiol.">
        <title>The Global Catalogue of Microorganisms (GCM) 10K type strain sequencing project: providing services to taxonomists for standard genome sequencing and annotation.</title>
        <authorList>
            <consortium name="The Broad Institute Genomics Platform"/>
            <consortium name="The Broad Institute Genome Sequencing Center for Infectious Disease"/>
            <person name="Wu L."/>
            <person name="Ma J."/>
        </authorList>
    </citation>
    <scope>NUCLEOTIDE SEQUENCE [LARGE SCALE GENOMIC DNA]</scope>
    <source>
        <strain evidence="3">CCUG 49339</strain>
    </source>
</reference>
<sequence>MKIRLMLLIALSSMLFGCSLTTEKFEFSFQNVKESYPEIIEKIEKLERERIAHVKFPTNIPFEAKDIYFTADDVVQEGIIDIMSFRIYGEDEILHVTTEKSTFEGNIYEEVKLKNGITASLLEDDDRLILRWIDKEKEVSYGIMLMPKAEKEFKYKKRDILMIANSLVNIRDNDAS</sequence>
<dbReference type="PROSITE" id="PS51257">
    <property type="entry name" value="PROKAR_LIPOPROTEIN"/>
    <property type="match status" value="1"/>
</dbReference>
<accession>A0ABW4LTH5</accession>
<name>A0ABW4LTH5_9BACI</name>
<dbReference type="EMBL" id="JBHUEM010000045">
    <property type="protein sequence ID" value="MFD1738407.1"/>
    <property type="molecule type" value="Genomic_DNA"/>
</dbReference>
<evidence type="ECO:0000313" key="3">
    <source>
        <dbReference type="Proteomes" id="UP001597214"/>
    </source>
</evidence>
<dbReference type="Proteomes" id="UP001597214">
    <property type="component" value="Unassembled WGS sequence"/>
</dbReference>
<dbReference type="RefSeq" id="WP_377929615.1">
    <property type="nucleotide sequence ID" value="NZ_JBHUEM010000045.1"/>
</dbReference>